<dbReference type="Proteomes" id="UP001165065">
    <property type="component" value="Unassembled WGS sequence"/>
</dbReference>
<accession>A0A9W7GQN2</accession>
<reference evidence="3" key="1">
    <citation type="journal article" date="2023" name="Commun. Biol.">
        <title>Genome analysis of Parmales, the sister group of diatoms, reveals the evolutionary specialization of diatoms from phago-mixotrophs to photoautotrophs.</title>
        <authorList>
            <person name="Ban H."/>
            <person name="Sato S."/>
            <person name="Yoshikawa S."/>
            <person name="Yamada K."/>
            <person name="Nakamura Y."/>
            <person name="Ichinomiya M."/>
            <person name="Sato N."/>
            <person name="Blanc-Mathieu R."/>
            <person name="Endo H."/>
            <person name="Kuwata A."/>
            <person name="Ogata H."/>
        </authorList>
    </citation>
    <scope>NUCLEOTIDE SEQUENCE [LARGE SCALE GENOMIC DNA]</scope>
</reference>
<sequence>MKETDSLLRDEREVKERQKMSTKRLQWLVGAAILVVTAYTVFFRAATNTGGGGVQSGAMMGAVSNGMVGGDRDSHGCIGSAGYTWCAGKSKCVRPWEVDMDSC</sequence>
<protein>
    <submittedName>
        <fullName evidence="2">Uncharacterized protein</fullName>
    </submittedName>
</protein>
<keyword evidence="1" id="KW-0472">Membrane</keyword>
<name>A0A9W7GQN2_9STRA</name>
<dbReference type="AlphaFoldDB" id="A0A9W7GQN2"/>
<gene>
    <name evidence="2" type="ORF">TrCOL_g8842</name>
</gene>
<comment type="caution">
    <text evidence="2">The sequence shown here is derived from an EMBL/GenBank/DDBJ whole genome shotgun (WGS) entry which is preliminary data.</text>
</comment>
<keyword evidence="1" id="KW-1133">Transmembrane helix</keyword>
<dbReference type="EMBL" id="BRYA01000386">
    <property type="protein sequence ID" value="GMI48348.1"/>
    <property type="molecule type" value="Genomic_DNA"/>
</dbReference>
<dbReference type="OrthoDB" id="204005at2759"/>
<keyword evidence="1" id="KW-0812">Transmembrane</keyword>
<evidence type="ECO:0000313" key="2">
    <source>
        <dbReference type="EMBL" id="GMI48348.1"/>
    </source>
</evidence>
<proteinExistence type="predicted"/>
<organism evidence="2 3">
    <name type="scientific">Triparma columacea</name>
    <dbReference type="NCBI Taxonomy" id="722753"/>
    <lineage>
        <taxon>Eukaryota</taxon>
        <taxon>Sar</taxon>
        <taxon>Stramenopiles</taxon>
        <taxon>Ochrophyta</taxon>
        <taxon>Bolidophyceae</taxon>
        <taxon>Parmales</taxon>
        <taxon>Triparmaceae</taxon>
        <taxon>Triparma</taxon>
    </lineage>
</organism>
<keyword evidence="3" id="KW-1185">Reference proteome</keyword>
<evidence type="ECO:0000256" key="1">
    <source>
        <dbReference type="SAM" id="Phobius"/>
    </source>
</evidence>
<evidence type="ECO:0000313" key="3">
    <source>
        <dbReference type="Proteomes" id="UP001165065"/>
    </source>
</evidence>
<feature type="transmembrane region" description="Helical" evidence="1">
    <location>
        <begin position="25"/>
        <end position="46"/>
    </location>
</feature>